<name>A0A345SXS5_9ACTN</name>
<dbReference type="AlphaFoldDB" id="A0A345SXS5"/>
<organism evidence="1 2">
    <name type="scientific">Peterkaempfera bronchialis</name>
    <dbReference type="NCBI Taxonomy" id="2126346"/>
    <lineage>
        <taxon>Bacteria</taxon>
        <taxon>Bacillati</taxon>
        <taxon>Actinomycetota</taxon>
        <taxon>Actinomycetes</taxon>
        <taxon>Kitasatosporales</taxon>
        <taxon>Streptomycetaceae</taxon>
        <taxon>Peterkaempfera</taxon>
    </lineage>
</organism>
<dbReference type="EMBL" id="CP031264">
    <property type="protein sequence ID" value="AXI78530.1"/>
    <property type="molecule type" value="Genomic_DNA"/>
</dbReference>
<dbReference type="KEGG" id="stri:C7M71_014925"/>
<evidence type="ECO:0000313" key="1">
    <source>
        <dbReference type="EMBL" id="AXI78530.1"/>
    </source>
</evidence>
<keyword evidence="2" id="KW-1185">Reference proteome</keyword>
<protein>
    <submittedName>
        <fullName evidence="1">GIY-YIG nuclease family protein</fullName>
    </submittedName>
</protein>
<dbReference type="Proteomes" id="UP000249340">
    <property type="component" value="Chromosome"/>
</dbReference>
<accession>A0A345SXS5</accession>
<reference evidence="2" key="1">
    <citation type="submission" date="2018-07" db="EMBL/GenBank/DDBJ databases">
        <title>Streptacidiphilus bronchialis DSM 106435 chromosome.</title>
        <authorList>
            <person name="Batra D."/>
            <person name="Gulvik C.A."/>
        </authorList>
    </citation>
    <scope>NUCLEOTIDE SEQUENCE [LARGE SCALE GENOMIC DNA]</scope>
    <source>
        <strain evidence="2">DSM 106435</strain>
    </source>
</reference>
<dbReference type="CDD" id="cd00719">
    <property type="entry name" value="GIY-YIG_SF"/>
    <property type="match status" value="1"/>
</dbReference>
<dbReference type="OrthoDB" id="489258at2"/>
<evidence type="ECO:0000313" key="2">
    <source>
        <dbReference type="Proteomes" id="UP000249340"/>
    </source>
</evidence>
<sequence length="128" mass="14599">MTPRPLRLRPWLVRALIPPRLIGTYVLYTAGGSPTYVGRSDTDVRRRLLRHCTDRHGDYFTYDVHPTAVSAYDVECALFHLLAPEVSNRIHPDRPDFHPTPCAFCLPRQTRLHLQSSGRPEHLATDAS</sequence>
<proteinExistence type="predicted"/>
<gene>
    <name evidence="1" type="ORF">C7M71_014925</name>
</gene>